<dbReference type="Proteomes" id="UP000694388">
    <property type="component" value="Unplaced"/>
</dbReference>
<reference evidence="2" key="2">
    <citation type="submission" date="2025-09" db="UniProtKB">
        <authorList>
            <consortium name="Ensembl"/>
        </authorList>
    </citation>
    <scope>IDENTIFICATION</scope>
</reference>
<reference evidence="2" key="1">
    <citation type="submission" date="2025-08" db="UniProtKB">
        <authorList>
            <consortium name="Ensembl"/>
        </authorList>
    </citation>
    <scope>IDENTIFICATION</scope>
</reference>
<evidence type="ECO:0000259" key="1">
    <source>
        <dbReference type="Pfam" id="PF01094"/>
    </source>
</evidence>
<dbReference type="Gene3D" id="3.40.50.2300">
    <property type="match status" value="2"/>
</dbReference>
<feature type="domain" description="Receptor ligand binding region" evidence="1">
    <location>
        <begin position="3"/>
        <end position="157"/>
    </location>
</feature>
<dbReference type="OMA" id="FHWQRFL"/>
<organism evidence="2 3">
    <name type="scientific">Eptatretus burgeri</name>
    <name type="common">Inshore hagfish</name>
    <dbReference type="NCBI Taxonomy" id="7764"/>
    <lineage>
        <taxon>Eukaryota</taxon>
        <taxon>Metazoa</taxon>
        <taxon>Chordata</taxon>
        <taxon>Craniata</taxon>
        <taxon>Vertebrata</taxon>
        <taxon>Cyclostomata</taxon>
        <taxon>Myxini</taxon>
        <taxon>Myxiniformes</taxon>
        <taxon>Myxinidae</taxon>
        <taxon>Eptatretinae</taxon>
        <taxon>Eptatretus</taxon>
    </lineage>
</organism>
<keyword evidence="3" id="KW-1185">Reference proteome</keyword>
<accession>A0A8C4QJX5</accession>
<name>A0A8C4QJX5_EPTBU</name>
<dbReference type="GeneTree" id="ENSGT00940000155910"/>
<dbReference type="InterPro" id="IPR001828">
    <property type="entry name" value="ANF_lig-bd_rcpt"/>
</dbReference>
<dbReference type="Ensembl" id="ENSEBUT00000016341.1">
    <property type="protein sequence ID" value="ENSEBUP00000015765.1"/>
    <property type="gene ID" value="ENSEBUG00000009921.1"/>
</dbReference>
<sequence length="170" mass="18988">MSQGILAMVSSTGCSQASALQSLSDSLHIPHLHVQRSMDDAPRTDCLLTHTGYTLSMRPSSHLADVALRAITDFHWQRFLIFYDSSFDLRGLQLFLDEATRRGLSVSLQRVDSTVSSLLAGLFSSLPTEQLNRFRDLLRRAMLLLSPRNAKAFISQVYSSLNNYAQITLP</sequence>
<evidence type="ECO:0000313" key="3">
    <source>
        <dbReference type="Proteomes" id="UP000694388"/>
    </source>
</evidence>
<protein>
    <recommendedName>
        <fullName evidence="1">Receptor ligand binding region domain-containing protein</fullName>
    </recommendedName>
</protein>
<dbReference type="AlphaFoldDB" id="A0A8C4QJX5"/>
<evidence type="ECO:0000313" key="2">
    <source>
        <dbReference type="Ensembl" id="ENSEBUP00000015765.1"/>
    </source>
</evidence>
<proteinExistence type="predicted"/>
<dbReference type="Pfam" id="PF01094">
    <property type="entry name" value="ANF_receptor"/>
    <property type="match status" value="1"/>
</dbReference>